<comment type="caution">
    <text evidence="1">The sequence shown here is derived from an EMBL/GenBank/DDBJ whole genome shotgun (WGS) entry which is preliminary data.</text>
</comment>
<sequence length="231" mass="24752">MIPSTYLRAVLVRASARGFFLPGDGSWNARASLPAVSGRTDAFCVGAVFMGGRTYFFLGLDWAVKETPRCTRGDAGVHLRRSCRCRRRCGGCPLACMSRVEWMAGQALSVFYAGTAPAADAEDDARRAEVVLASSVRAPCPRPDIAALETGVHPPPRRRPSPRARLLSWFLDAPSAPFGVHRMALAGKAAGKDVGIPLPPPLFTTPPALALVVESVTAAVVTHVKKKLRFE</sequence>
<gene>
    <name evidence="1" type="ORF">B0H17DRAFT_1340698</name>
</gene>
<name>A0AAD7BH44_MYCRO</name>
<evidence type="ECO:0000313" key="1">
    <source>
        <dbReference type="EMBL" id="KAJ7620793.1"/>
    </source>
</evidence>
<organism evidence="1 2">
    <name type="scientific">Mycena rosella</name>
    <name type="common">Pink bonnet</name>
    <name type="synonym">Agaricus rosellus</name>
    <dbReference type="NCBI Taxonomy" id="1033263"/>
    <lineage>
        <taxon>Eukaryota</taxon>
        <taxon>Fungi</taxon>
        <taxon>Dikarya</taxon>
        <taxon>Basidiomycota</taxon>
        <taxon>Agaricomycotina</taxon>
        <taxon>Agaricomycetes</taxon>
        <taxon>Agaricomycetidae</taxon>
        <taxon>Agaricales</taxon>
        <taxon>Marasmiineae</taxon>
        <taxon>Mycenaceae</taxon>
        <taxon>Mycena</taxon>
    </lineage>
</organism>
<protein>
    <submittedName>
        <fullName evidence="1">Uncharacterized protein</fullName>
    </submittedName>
</protein>
<keyword evidence="2" id="KW-1185">Reference proteome</keyword>
<dbReference type="EMBL" id="JARKIE010000691">
    <property type="protein sequence ID" value="KAJ7620793.1"/>
    <property type="molecule type" value="Genomic_DNA"/>
</dbReference>
<accession>A0AAD7BH44</accession>
<dbReference type="AlphaFoldDB" id="A0AAD7BH44"/>
<reference evidence="1" key="1">
    <citation type="submission" date="2023-03" db="EMBL/GenBank/DDBJ databases">
        <title>Massive genome expansion in bonnet fungi (Mycena s.s.) driven by repeated elements and novel gene families across ecological guilds.</title>
        <authorList>
            <consortium name="Lawrence Berkeley National Laboratory"/>
            <person name="Harder C.B."/>
            <person name="Miyauchi S."/>
            <person name="Viragh M."/>
            <person name="Kuo A."/>
            <person name="Thoen E."/>
            <person name="Andreopoulos B."/>
            <person name="Lu D."/>
            <person name="Skrede I."/>
            <person name="Drula E."/>
            <person name="Henrissat B."/>
            <person name="Morin E."/>
            <person name="Kohler A."/>
            <person name="Barry K."/>
            <person name="LaButti K."/>
            <person name="Morin E."/>
            <person name="Salamov A."/>
            <person name="Lipzen A."/>
            <person name="Mereny Z."/>
            <person name="Hegedus B."/>
            <person name="Baldrian P."/>
            <person name="Stursova M."/>
            <person name="Weitz H."/>
            <person name="Taylor A."/>
            <person name="Grigoriev I.V."/>
            <person name="Nagy L.G."/>
            <person name="Martin F."/>
            <person name="Kauserud H."/>
        </authorList>
    </citation>
    <scope>NUCLEOTIDE SEQUENCE</scope>
    <source>
        <strain evidence="1">CBHHK067</strain>
    </source>
</reference>
<evidence type="ECO:0000313" key="2">
    <source>
        <dbReference type="Proteomes" id="UP001221757"/>
    </source>
</evidence>
<dbReference type="Proteomes" id="UP001221757">
    <property type="component" value="Unassembled WGS sequence"/>
</dbReference>
<proteinExistence type="predicted"/>